<reference evidence="2 3" key="1">
    <citation type="submission" date="2018-03" db="EMBL/GenBank/DDBJ databases">
        <title>Genomic Encyclopedia of Archaeal and Bacterial Type Strains, Phase II (KMG-II): from individual species to whole genera.</title>
        <authorList>
            <person name="Goeker M."/>
        </authorList>
    </citation>
    <scope>NUCLEOTIDE SEQUENCE [LARGE SCALE GENOMIC DNA]</scope>
    <source>
        <strain evidence="2 3">DSM 28057</strain>
    </source>
</reference>
<comment type="caution">
    <text evidence="2">The sequence shown here is derived from an EMBL/GenBank/DDBJ whole genome shotgun (WGS) entry which is preliminary data.</text>
</comment>
<evidence type="ECO:0000313" key="3">
    <source>
        <dbReference type="Proteomes" id="UP000240708"/>
    </source>
</evidence>
<dbReference type="EMBL" id="PYGF01000002">
    <property type="protein sequence ID" value="PSL06265.1"/>
    <property type="molecule type" value="Genomic_DNA"/>
</dbReference>
<sequence>MFPCFFSTMSPRSNPSQATQRKPRIEKCFYLIRGQRYEVLFGKTSLRYEFVKYFIQKSEVQKKLFRIKGRGLMVYLNLDVNV</sequence>
<keyword evidence="3" id="KW-1185">Reference proteome</keyword>
<dbReference type="AlphaFoldDB" id="A0A2P8E9X0"/>
<dbReference type="Proteomes" id="UP000240708">
    <property type="component" value="Unassembled WGS sequence"/>
</dbReference>
<accession>A0A2P8E9X0</accession>
<evidence type="ECO:0000256" key="1">
    <source>
        <dbReference type="SAM" id="MobiDB-lite"/>
    </source>
</evidence>
<feature type="region of interest" description="Disordered" evidence="1">
    <location>
        <begin position="1"/>
        <end position="20"/>
    </location>
</feature>
<feature type="compositionally biased region" description="Polar residues" evidence="1">
    <location>
        <begin position="7"/>
        <end position="20"/>
    </location>
</feature>
<evidence type="ECO:0000313" key="2">
    <source>
        <dbReference type="EMBL" id="PSL06265.1"/>
    </source>
</evidence>
<proteinExistence type="predicted"/>
<name>A0A2P8E9X0_9BACT</name>
<protein>
    <submittedName>
        <fullName evidence="2">Uncharacterized protein</fullName>
    </submittedName>
</protein>
<organism evidence="2 3">
    <name type="scientific">Cecembia rubra</name>
    <dbReference type="NCBI Taxonomy" id="1485585"/>
    <lineage>
        <taxon>Bacteria</taxon>
        <taxon>Pseudomonadati</taxon>
        <taxon>Bacteroidota</taxon>
        <taxon>Cytophagia</taxon>
        <taxon>Cytophagales</taxon>
        <taxon>Cyclobacteriaceae</taxon>
        <taxon>Cecembia</taxon>
    </lineage>
</organism>
<gene>
    <name evidence="2" type="ORF">CLV48_10280</name>
</gene>